<evidence type="ECO:0000313" key="3">
    <source>
        <dbReference type="Proteomes" id="UP000091820"/>
    </source>
</evidence>
<evidence type="ECO:0000256" key="1">
    <source>
        <dbReference type="SAM" id="MobiDB-lite"/>
    </source>
</evidence>
<evidence type="ECO:0000313" key="2">
    <source>
        <dbReference type="EnsemblMetazoa" id="GBRI024321-PA"/>
    </source>
</evidence>
<accession>A0A1A9WLW5</accession>
<keyword evidence="3" id="KW-1185">Reference proteome</keyword>
<dbReference type="AlphaFoldDB" id="A0A1A9WLW5"/>
<dbReference type="VEuPathDB" id="VectorBase:GBRI024321"/>
<dbReference type="EnsemblMetazoa" id="GBRI024321-RA">
    <property type="protein sequence ID" value="GBRI024321-PA"/>
    <property type="gene ID" value="GBRI024321"/>
</dbReference>
<feature type="compositionally biased region" description="Basic and acidic residues" evidence="1">
    <location>
        <begin position="91"/>
        <end position="103"/>
    </location>
</feature>
<name>A0A1A9WLW5_9MUSC</name>
<feature type="region of interest" description="Disordered" evidence="1">
    <location>
        <begin position="90"/>
        <end position="116"/>
    </location>
</feature>
<reference evidence="2" key="2">
    <citation type="submission" date="2020-05" db="UniProtKB">
        <authorList>
            <consortium name="EnsemblMetazoa"/>
        </authorList>
    </citation>
    <scope>IDENTIFICATION</scope>
    <source>
        <strain evidence="2">IAEA</strain>
    </source>
</reference>
<dbReference type="STRING" id="37001.A0A1A9WLW5"/>
<organism evidence="2 3">
    <name type="scientific">Glossina brevipalpis</name>
    <dbReference type="NCBI Taxonomy" id="37001"/>
    <lineage>
        <taxon>Eukaryota</taxon>
        <taxon>Metazoa</taxon>
        <taxon>Ecdysozoa</taxon>
        <taxon>Arthropoda</taxon>
        <taxon>Hexapoda</taxon>
        <taxon>Insecta</taxon>
        <taxon>Pterygota</taxon>
        <taxon>Neoptera</taxon>
        <taxon>Endopterygota</taxon>
        <taxon>Diptera</taxon>
        <taxon>Brachycera</taxon>
        <taxon>Muscomorpha</taxon>
        <taxon>Hippoboscoidea</taxon>
        <taxon>Glossinidae</taxon>
        <taxon>Glossina</taxon>
    </lineage>
</organism>
<protein>
    <submittedName>
        <fullName evidence="2">Uncharacterized protein</fullName>
    </submittedName>
</protein>
<sequence length="116" mass="13676">MFDQVEGNYYIEWMVMIVLLTADISNFNTGIAIAYKECCQVWLKIGTSRFHYILRMQDHSFIKLNQTLLNKYTACMTSQEVLQAQNTYIEEEQKPRSKSKDYSEFYPRSSSEKTSD</sequence>
<proteinExistence type="predicted"/>
<dbReference type="Proteomes" id="UP000091820">
    <property type="component" value="Unassembled WGS sequence"/>
</dbReference>
<reference evidence="3" key="1">
    <citation type="submission" date="2014-03" db="EMBL/GenBank/DDBJ databases">
        <authorList>
            <person name="Aksoy S."/>
            <person name="Warren W."/>
            <person name="Wilson R.K."/>
        </authorList>
    </citation>
    <scope>NUCLEOTIDE SEQUENCE [LARGE SCALE GENOMIC DNA]</scope>
    <source>
        <strain evidence="3">IAEA</strain>
    </source>
</reference>